<comment type="PTM">
    <text evidence="8">Transiently phosphorylated on a His residue during the reaction cycle. Phosphorylation strongly increases the affinity for substrates and increases the rate of nicotinate D-ribonucleotide production. Dephosphorylation regenerates the low-affinity form of the enzyme, leading to product release.</text>
</comment>
<keyword evidence="11" id="KW-0328">Glycosyltransferase</keyword>
<feature type="domain" description="Nicotinate/nicotinamide phosphoribosyltransferase" evidence="9">
    <location>
        <begin position="180"/>
        <end position="424"/>
    </location>
</feature>
<protein>
    <recommendedName>
        <fullName evidence="3 8">Nicotinate phosphoribosyltransferase</fullName>
        <ecNumber evidence="3 8">6.3.4.21</ecNumber>
    </recommendedName>
</protein>
<dbReference type="PANTHER" id="PTHR11098:SF1">
    <property type="entry name" value="NICOTINATE PHOSPHORIBOSYLTRANSFERASE"/>
    <property type="match status" value="1"/>
</dbReference>
<comment type="similarity">
    <text evidence="2 8">Belongs to the NAPRTase family.</text>
</comment>
<evidence type="ECO:0000313" key="11">
    <source>
        <dbReference type="EMBL" id="CUA74126.1"/>
    </source>
</evidence>
<dbReference type="InterPro" id="IPR007229">
    <property type="entry name" value="Nic_PRibTrfase-Fam"/>
</dbReference>
<dbReference type="InterPro" id="IPR036068">
    <property type="entry name" value="Nicotinate_pribotase-like_C"/>
</dbReference>
<dbReference type="Gene3D" id="3.20.140.10">
    <property type="entry name" value="nicotinate phosphoribosyltransferase"/>
    <property type="match status" value="1"/>
</dbReference>
<proteinExistence type="inferred from homology"/>
<keyword evidence="12" id="KW-1185">Reference proteome</keyword>
<dbReference type="GO" id="GO:0016757">
    <property type="term" value="F:glycosyltransferase activity"/>
    <property type="evidence" value="ECO:0007669"/>
    <property type="project" value="UniProtKB-KW"/>
</dbReference>
<dbReference type="HAMAP" id="MF_00570">
    <property type="entry name" value="NAPRTase"/>
    <property type="match status" value="1"/>
</dbReference>
<dbReference type="GO" id="GO:0005829">
    <property type="term" value="C:cytosol"/>
    <property type="evidence" value="ECO:0007669"/>
    <property type="project" value="TreeGrafter"/>
</dbReference>
<dbReference type="NCBIfam" id="TIGR01514">
    <property type="entry name" value="NAPRTase"/>
    <property type="match status" value="1"/>
</dbReference>
<evidence type="ECO:0000256" key="5">
    <source>
        <dbReference type="ARBA" id="ARBA00022598"/>
    </source>
</evidence>
<comment type="pathway">
    <text evidence="1 8">Cofactor biosynthesis; NAD(+) biosynthesis; nicotinate D-ribonucleotide from nicotinate: step 1/1.</text>
</comment>
<dbReference type="SUPFAM" id="SSF54675">
    <property type="entry name" value="Nicotinate/Quinolinate PRTase N-terminal domain-like"/>
    <property type="match status" value="1"/>
</dbReference>
<dbReference type="EMBL" id="CYGV01001412">
    <property type="protein sequence ID" value="CUA74126.1"/>
    <property type="molecule type" value="Genomic_DNA"/>
</dbReference>
<comment type="function">
    <text evidence="8">Catalyzes the synthesis of beta-nicotinate D-ribonucleotide from nicotinate and 5-phospho-D-ribose 1-phosphate at the expense of ATP.</text>
</comment>
<keyword evidence="6 8" id="KW-0662">Pyridine nucleotide biosynthesis</keyword>
<dbReference type="SUPFAM" id="SSF51690">
    <property type="entry name" value="Nicotinate/Quinolinate PRTase C-terminal domain-like"/>
    <property type="match status" value="1"/>
</dbReference>
<comment type="catalytic activity">
    <reaction evidence="7 8">
        <text>5-phospho-alpha-D-ribose 1-diphosphate + nicotinate + ATP + H2O = nicotinate beta-D-ribonucleotide + ADP + phosphate + diphosphate</text>
        <dbReference type="Rhea" id="RHEA:36163"/>
        <dbReference type="ChEBI" id="CHEBI:15377"/>
        <dbReference type="ChEBI" id="CHEBI:30616"/>
        <dbReference type="ChEBI" id="CHEBI:32544"/>
        <dbReference type="ChEBI" id="CHEBI:33019"/>
        <dbReference type="ChEBI" id="CHEBI:43474"/>
        <dbReference type="ChEBI" id="CHEBI:57502"/>
        <dbReference type="ChEBI" id="CHEBI:58017"/>
        <dbReference type="ChEBI" id="CHEBI:456216"/>
        <dbReference type="EC" id="6.3.4.21"/>
    </reaction>
</comment>
<name>A0A0K6G6M0_9AGAM</name>
<dbReference type="EC" id="6.3.4.21" evidence="3 8"/>
<dbReference type="InterPro" id="IPR040727">
    <property type="entry name" value="NAPRTase_N"/>
</dbReference>
<dbReference type="Pfam" id="PF17767">
    <property type="entry name" value="NAPRTase_N"/>
    <property type="match status" value="1"/>
</dbReference>
<evidence type="ECO:0000256" key="2">
    <source>
        <dbReference type="ARBA" id="ARBA00010897"/>
    </source>
</evidence>
<dbReference type="Pfam" id="PF04095">
    <property type="entry name" value="NAPRTase"/>
    <property type="match status" value="1"/>
</dbReference>
<evidence type="ECO:0000256" key="6">
    <source>
        <dbReference type="ARBA" id="ARBA00022642"/>
    </source>
</evidence>
<reference evidence="11 12" key="1">
    <citation type="submission" date="2015-07" db="EMBL/GenBank/DDBJ databases">
        <authorList>
            <person name="Noorani M."/>
        </authorList>
    </citation>
    <scope>NUCLEOTIDE SEQUENCE [LARGE SCALE GENOMIC DNA]</scope>
    <source>
        <strain evidence="11">BBA 69670</strain>
    </source>
</reference>
<keyword evidence="5 8" id="KW-0436">Ligase</keyword>
<keyword evidence="4" id="KW-0597">Phosphoprotein</keyword>
<dbReference type="GO" id="GO:0034355">
    <property type="term" value="P:NAD+ biosynthetic process via the salvage pathway"/>
    <property type="evidence" value="ECO:0007669"/>
    <property type="project" value="TreeGrafter"/>
</dbReference>
<evidence type="ECO:0000256" key="3">
    <source>
        <dbReference type="ARBA" id="ARBA00013236"/>
    </source>
</evidence>
<dbReference type="InterPro" id="IPR041525">
    <property type="entry name" value="N/Namide_PRibTrfase"/>
</dbReference>
<dbReference type="Proteomes" id="UP000044841">
    <property type="component" value="Unassembled WGS sequence"/>
</dbReference>
<evidence type="ECO:0000256" key="8">
    <source>
        <dbReference type="RuleBase" id="RU003838"/>
    </source>
</evidence>
<evidence type="ECO:0000313" key="12">
    <source>
        <dbReference type="Proteomes" id="UP000044841"/>
    </source>
</evidence>
<gene>
    <name evidence="11" type="ORF">RSOLAG22IIIB_05416</name>
</gene>
<feature type="domain" description="Nicotinate phosphoribosyltransferase N-terminal" evidence="10">
    <location>
        <begin position="16"/>
        <end position="147"/>
    </location>
</feature>
<organism evidence="11 12">
    <name type="scientific">Rhizoctonia solani</name>
    <dbReference type="NCBI Taxonomy" id="456999"/>
    <lineage>
        <taxon>Eukaryota</taxon>
        <taxon>Fungi</taxon>
        <taxon>Dikarya</taxon>
        <taxon>Basidiomycota</taxon>
        <taxon>Agaricomycotina</taxon>
        <taxon>Agaricomycetes</taxon>
        <taxon>Cantharellales</taxon>
        <taxon>Ceratobasidiaceae</taxon>
        <taxon>Rhizoctonia</taxon>
    </lineage>
</organism>
<dbReference type="InterPro" id="IPR006406">
    <property type="entry name" value="Nic_PRibTrfase"/>
</dbReference>
<evidence type="ECO:0000256" key="4">
    <source>
        <dbReference type="ARBA" id="ARBA00022553"/>
    </source>
</evidence>
<dbReference type="PANTHER" id="PTHR11098">
    <property type="entry name" value="NICOTINATE PHOSPHORIBOSYLTRANSFERASE"/>
    <property type="match status" value="1"/>
</dbReference>
<dbReference type="AlphaFoldDB" id="A0A0K6G6M0"/>
<evidence type="ECO:0000259" key="10">
    <source>
        <dbReference type="Pfam" id="PF17767"/>
    </source>
</evidence>
<evidence type="ECO:0000259" key="9">
    <source>
        <dbReference type="Pfam" id="PF04095"/>
    </source>
</evidence>
<keyword evidence="11" id="KW-0808">Transferase</keyword>
<dbReference type="UniPathway" id="UPA00253">
    <property type="reaction ID" value="UER00457"/>
</dbReference>
<dbReference type="GO" id="GO:0004516">
    <property type="term" value="F:nicotinate phosphoribosyltransferase activity"/>
    <property type="evidence" value="ECO:0007669"/>
    <property type="project" value="UniProtKB-UniRule"/>
</dbReference>
<sequence>MADLENTTDFRPRSLLDTDIYKFTMQQAVLQHFPKTNVIYRFTNRASEMLFSRKCFELVKQSISRLSELQLTEEEAEWLKTRCPYFTGDYLNYLRSYRFRPDEQVKMELHVTSEPGADVEQGHITMEISGLWVETIPYEVPVMSILSEAYFLTVDRSWTYEGQEELAYDKAKRLIQAGVTFSDFGTRRRRSYHGQDLVLQGLTRANKELSEHGARGRLASTSNPHFAMKYNLSAIGTIAHEWIMGIAAIRGYENANGLAMDLWEATYPTTESNILHIALTDTFSTDAFNLDFKANIARAKRWRGLRHDSGDPFKFIDKARGAYESMGIDYGEKVIVFSDSLDVELATKLQQAVDQAGFIGAFGIGTFLTNDYKRADNGQKSKPLNMVIKIASVEGEPCAKISDDITKNTGDPEVVNKIKQKFGITS</sequence>
<dbReference type="PIRSF" id="PIRSF000484">
    <property type="entry name" value="NAPRT"/>
    <property type="match status" value="1"/>
</dbReference>
<accession>A0A0K6G6M0</accession>
<evidence type="ECO:0000256" key="1">
    <source>
        <dbReference type="ARBA" id="ARBA00004952"/>
    </source>
</evidence>
<evidence type="ECO:0000256" key="7">
    <source>
        <dbReference type="ARBA" id="ARBA00048668"/>
    </source>
</evidence>